<dbReference type="SUPFAM" id="SSF102705">
    <property type="entry name" value="NIF3 (NGG1p interacting factor 3)-like"/>
    <property type="match status" value="1"/>
</dbReference>
<dbReference type="PANTHER" id="PTHR13799">
    <property type="entry name" value="NGG1 INTERACTING FACTOR 3"/>
    <property type="match status" value="1"/>
</dbReference>
<evidence type="ECO:0000256" key="4">
    <source>
        <dbReference type="PIRNR" id="PIRNR037489"/>
    </source>
</evidence>
<dbReference type="PIRSF" id="PIRSF037489">
    <property type="entry name" value="UCP037489_NIF3_YqfO"/>
    <property type="match status" value="1"/>
</dbReference>
<dbReference type="NCBIfam" id="TIGR00486">
    <property type="entry name" value="YbgI_SA1388"/>
    <property type="match status" value="1"/>
</dbReference>
<proteinExistence type="inferred from homology"/>
<evidence type="ECO:0000313" key="6">
    <source>
        <dbReference type="Proteomes" id="UP001631949"/>
    </source>
</evidence>
<dbReference type="InterPro" id="IPR017221">
    <property type="entry name" value="DUF34/NIF3_bac"/>
</dbReference>
<dbReference type="InterPro" id="IPR015867">
    <property type="entry name" value="N-reg_PII/ATP_PRibTrfase_C"/>
</dbReference>
<organism evidence="5 6">
    <name type="scientific">Peptococcus simiae</name>
    <dbReference type="NCBI Taxonomy" id="1643805"/>
    <lineage>
        <taxon>Bacteria</taxon>
        <taxon>Bacillati</taxon>
        <taxon>Bacillota</taxon>
        <taxon>Clostridia</taxon>
        <taxon>Eubacteriales</taxon>
        <taxon>Peptococcaceae</taxon>
        <taxon>Peptococcus</taxon>
    </lineage>
</organism>
<dbReference type="Pfam" id="PF01784">
    <property type="entry name" value="DUF34_NIF3"/>
    <property type="match status" value="1"/>
</dbReference>
<dbReference type="EMBL" id="JBJUVG010000002">
    <property type="protein sequence ID" value="MFM9413267.1"/>
    <property type="molecule type" value="Genomic_DNA"/>
</dbReference>
<protein>
    <recommendedName>
        <fullName evidence="2 4">GTP cyclohydrolase 1 type 2 homolog</fullName>
    </recommendedName>
</protein>
<comment type="caution">
    <text evidence="5">The sequence shown here is derived from an EMBL/GenBank/DDBJ whole genome shotgun (WGS) entry which is preliminary data.</text>
</comment>
<dbReference type="InterPro" id="IPR036069">
    <property type="entry name" value="DUF34/NIF3_sf"/>
</dbReference>
<dbReference type="Gene3D" id="3.40.1390.30">
    <property type="entry name" value="NIF3 (NGG1p interacting factor 3)-like"/>
    <property type="match status" value="1"/>
</dbReference>
<evidence type="ECO:0000256" key="2">
    <source>
        <dbReference type="ARBA" id="ARBA00022112"/>
    </source>
</evidence>
<reference evidence="5 6" key="1">
    <citation type="journal article" date="2016" name="Int. J. Syst. Evol. Microbiol.">
        <title>Peptococcus simiae sp. nov., isolated from rhesus macaque faeces and emended description of the genus Peptococcus.</title>
        <authorList>
            <person name="Shkoporov A.N."/>
            <person name="Efimov B.A."/>
            <person name="Kondova I."/>
            <person name="Ouwerling B."/>
            <person name="Chaplin A.V."/>
            <person name="Shcherbakova V.A."/>
            <person name="Langermans J.A.M."/>
        </authorList>
    </citation>
    <scope>NUCLEOTIDE SEQUENCE [LARGE SCALE GENOMIC DNA]</scope>
    <source>
        <strain evidence="5 6">M108</strain>
    </source>
</reference>
<dbReference type="Proteomes" id="UP001631949">
    <property type="component" value="Unassembled WGS sequence"/>
</dbReference>
<evidence type="ECO:0000256" key="3">
    <source>
        <dbReference type="ARBA" id="ARBA00022723"/>
    </source>
</evidence>
<name>A0ABW9GY73_9FIRM</name>
<accession>A0ABW9GY73</accession>
<dbReference type="RefSeq" id="WP_408976880.1">
    <property type="nucleotide sequence ID" value="NZ_JBJUVG010000002.1"/>
</dbReference>
<dbReference type="Gene3D" id="3.30.70.120">
    <property type="match status" value="1"/>
</dbReference>
<keyword evidence="3 4" id="KW-0479">Metal-binding</keyword>
<comment type="similarity">
    <text evidence="1 4">Belongs to the GTP cyclohydrolase I type 2/NIF3 family.</text>
</comment>
<keyword evidence="6" id="KW-1185">Reference proteome</keyword>
<dbReference type="PANTHER" id="PTHR13799:SF14">
    <property type="entry name" value="GTP CYCLOHYDROLASE 1 TYPE 2 HOMOLOG"/>
    <property type="match status" value="1"/>
</dbReference>
<gene>
    <name evidence="5" type="ORF">ACKQTC_02655</name>
</gene>
<evidence type="ECO:0000256" key="1">
    <source>
        <dbReference type="ARBA" id="ARBA00006964"/>
    </source>
</evidence>
<sequence>MAIQMHDIIQAMEALAPSRLAESWDNPGLACGRPDQAVTAVFLALTPTMDVLQRAQEVGCEAVITHHPLIFKPVKSLAETASPARELAFLVRHDMALFSAHTNLDICEGGVNDVLADLFNLEGREPLSVTERQAYYKLRVFVPETHLAVVKEALFAAGAGNQGDYDQCAWQVAGQGQFRPKERANPYLGEAGQVETVPEMALELLVSSPALPAVLAAMHQAHPYEEVAYDLFRQEGRSEALGLGRIGHLPEPLSFKDFKAIVRDRLKTPIQSSTDDDRLITTLALCGGSASGYIAEAKSKGADCYITGDLGYHDFQQAREADIALIDATHFASERPVLGAVKDHLDNIFAHRLNVVIDAEEKNMFT</sequence>
<evidence type="ECO:0000313" key="5">
    <source>
        <dbReference type="EMBL" id="MFM9413267.1"/>
    </source>
</evidence>
<dbReference type="InterPro" id="IPR002678">
    <property type="entry name" value="DUF34/NIF3"/>
</dbReference>